<organism evidence="8 9">
    <name type="scientific">Kitasatospora nipponensis</name>
    <dbReference type="NCBI Taxonomy" id="258049"/>
    <lineage>
        <taxon>Bacteria</taxon>
        <taxon>Bacillati</taxon>
        <taxon>Actinomycetota</taxon>
        <taxon>Actinomycetes</taxon>
        <taxon>Kitasatosporales</taxon>
        <taxon>Streptomycetaceae</taxon>
        <taxon>Kitasatospora</taxon>
    </lineage>
</organism>
<feature type="transmembrane region" description="Helical" evidence="7">
    <location>
        <begin position="245"/>
        <end position="269"/>
    </location>
</feature>
<keyword evidence="5 7" id="KW-0472">Membrane</keyword>
<evidence type="ECO:0000256" key="6">
    <source>
        <dbReference type="SAM" id="MobiDB-lite"/>
    </source>
</evidence>
<comment type="caution">
    <text evidence="8">The sequence shown here is derived from an EMBL/GenBank/DDBJ whole genome shotgun (WGS) entry which is preliminary data.</text>
</comment>
<keyword evidence="3 7" id="KW-0812">Transmembrane</keyword>
<gene>
    <name evidence="8" type="ORF">GCM10009665_51790</name>
</gene>
<dbReference type="Pfam" id="PF03631">
    <property type="entry name" value="Virul_fac_BrkB"/>
    <property type="match status" value="1"/>
</dbReference>
<proteinExistence type="predicted"/>
<dbReference type="PANTHER" id="PTHR30213">
    <property type="entry name" value="INNER MEMBRANE PROTEIN YHJD"/>
    <property type="match status" value="1"/>
</dbReference>
<sequence length="351" mass="37156">MSVLSRLDHYQRGHRRVGLGIATVYKFIDDQGGSMAALITYYGFLSLFPVLLLLVTLLGFALQGNAALQQEVLHSALSRVPVIGDQLGHNIHSLQGNGFALAVGVAGSLYGALGVAQAIQNAFNTIWAVPQHRRPGALAARLRGLPLLAVLATGLLVSSGPAGLIGTVHAEGIAPGWAVRVAAVPLSVALDTGLLLLAFGLLTDRHLRIRLLWPEAVAASLIWQALLGASTYYVGHQLRGATATYGLFGIVLGLLAWLYLGALTLVVCAESAAVRTRRLWPRSIAAPFTDDAALTPADRRAYTSYATAASYKSCEEVSVEFHRPAAEAADTARRLPSPRRPAGCEEPGAFD</sequence>
<dbReference type="Proteomes" id="UP001500037">
    <property type="component" value="Unassembled WGS sequence"/>
</dbReference>
<feature type="transmembrane region" description="Helical" evidence="7">
    <location>
        <begin position="211"/>
        <end position="233"/>
    </location>
</feature>
<evidence type="ECO:0000256" key="1">
    <source>
        <dbReference type="ARBA" id="ARBA00004651"/>
    </source>
</evidence>
<comment type="subcellular location">
    <subcellularLocation>
        <location evidence="1">Cell membrane</location>
        <topology evidence="1">Multi-pass membrane protein</topology>
    </subcellularLocation>
</comment>
<evidence type="ECO:0000256" key="7">
    <source>
        <dbReference type="SAM" id="Phobius"/>
    </source>
</evidence>
<evidence type="ECO:0000256" key="5">
    <source>
        <dbReference type="ARBA" id="ARBA00023136"/>
    </source>
</evidence>
<keyword evidence="9" id="KW-1185">Reference proteome</keyword>
<feature type="region of interest" description="Disordered" evidence="6">
    <location>
        <begin position="327"/>
        <end position="351"/>
    </location>
</feature>
<feature type="transmembrane region" description="Helical" evidence="7">
    <location>
        <begin position="144"/>
        <end position="165"/>
    </location>
</feature>
<dbReference type="PANTHER" id="PTHR30213:SF1">
    <property type="entry name" value="INNER MEMBRANE PROTEIN YHJD"/>
    <property type="match status" value="1"/>
</dbReference>
<protein>
    <recommendedName>
        <fullName evidence="10">YihY family inner membrane protein</fullName>
    </recommendedName>
</protein>
<name>A0ABP4HAQ9_9ACTN</name>
<evidence type="ECO:0000313" key="8">
    <source>
        <dbReference type="EMBL" id="GAA1254808.1"/>
    </source>
</evidence>
<dbReference type="RefSeq" id="WP_344444392.1">
    <property type="nucleotide sequence ID" value="NZ_BAAALF010000111.1"/>
</dbReference>
<dbReference type="EMBL" id="BAAALF010000111">
    <property type="protein sequence ID" value="GAA1254808.1"/>
    <property type="molecule type" value="Genomic_DNA"/>
</dbReference>
<evidence type="ECO:0000313" key="9">
    <source>
        <dbReference type="Proteomes" id="UP001500037"/>
    </source>
</evidence>
<keyword evidence="2" id="KW-1003">Cell membrane</keyword>
<dbReference type="InterPro" id="IPR017039">
    <property type="entry name" value="Virul_fac_BrkB"/>
</dbReference>
<evidence type="ECO:0000256" key="3">
    <source>
        <dbReference type="ARBA" id="ARBA00022692"/>
    </source>
</evidence>
<evidence type="ECO:0000256" key="4">
    <source>
        <dbReference type="ARBA" id="ARBA00022989"/>
    </source>
</evidence>
<feature type="transmembrane region" description="Helical" evidence="7">
    <location>
        <begin position="177"/>
        <end position="199"/>
    </location>
</feature>
<reference evidence="9" key="1">
    <citation type="journal article" date="2019" name="Int. J. Syst. Evol. Microbiol.">
        <title>The Global Catalogue of Microorganisms (GCM) 10K type strain sequencing project: providing services to taxonomists for standard genome sequencing and annotation.</title>
        <authorList>
            <consortium name="The Broad Institute Genomics Platform"/>
            <consortium name="The Broad Institute Genome Sequencing Center for Infectious Disease"/>
            <person name="Wu L."/>
            <person name="Ma J."/>
        </authorList>
    </citation>
    <scope>NUCLEOTIDE SEQUENCE [LARGE SCALE GENOMIC DNA]</scope>
    <source>
        <strain evidence="9">JCM 13004</strain>
    </source>
</reference>
<keyword evidence="4 7" id="KW-1133">Transmembrane helix</keyword>
<evidence type="ECO:0000256" key="2">
    <source>
        <dbReference type="ARBA" id="ARBA00022475"/>
    </source>
</evidence>
<feature type="transmembrane region" description="Helical" evidence="7">
    <location>
        <begin position="39"/>
        <end position="62"/>
    </location>
</feature>
<evidence type="ECO:0008006" key="10">
    <source>
        <dbReference type="Google" id="ProtNLM"/>
    </source>
</evidence>
<accession>A0ABP4HAQ9</accession>